<name>A0A645J261_9ZZZZ</name>
<dbReference type="AlphaFoldDB" id="A0A645J261"/>
<gene>
    <name evidence="1" type="ORF">SDC9_202255</name>
</gene>
<evidence type="ECO:0000313" key="1">
    <source>
        <dbReference type="EMBL" id="MPN54584.1"/>
    </source>
</evidence>
<reference evidence="1" key="1">
    <citation type="submission" date="2019-08" db="EMBL/GenBank/DDBJ databases">
        <authorList>
            <person name="Kucharzyk K."/>
            <person name="Murdoch R.W."/>
            <person name="Higgins S."/>
            <person name="Loffler F."/>
        </authorList>
    </citation>
    <scope>NUCLEOTIDE SEQUENCE</scope>
</reference>
<protein>
    <submittedName>
        <fullName evidence="1">Uncharacterized protein</fullName>
    </submittedName>
</protein>
<comment type="caution">
    <text evidence="1">The sequence shown here is derived from an EMBL/GenBank/DDBJ whole genome shotgun (WGS) entry which is preliminary data.</text>
</comment>
<sequence length="106" mass="11769">MDKEIDGDSGVLLETLQRVLRLVGANFFDLGHVVNHRQFSFKQKPVQIVEIVIDRRIGIAGDLAKSPCGDSTDTFAEDQVFYGFDISGFDGFLFYIGGSFLKFGQS</sequence>
<dbReference type="EMBL" id="VSSQ01122953">
    <property type="protein sequence ID" value="MPN54584.1"/>
    <property type="molecule type" value="Genomic_DNA"/>
</dbReference>
<accession>A0A645J261</accession>
<organism evidence="1">
    <name type="scientific">bioreactor metagenome</name>
    <dbReference type="NCBI Taxonomy" id="1076179"/>
    <lineage>
        <taxon>unclassified sequences</taxon>
        <taxon>metagenomes</taxon>
        <taxon>ecological metagenomes</taxon>
    </lineage>
</organism>
<proteinExistence type="predicted"/>